<keyword evidence="16 18" id="KW-0472">Membrane</keyword>
<feature type="domain" description="NADH:quinone oxidoreductase/Mrp antiporter transmembrane" evidence="19">
    <location>
        <begin position="24"/>
        <end position="289"/>
    </location>
</feature>
<keyword evidence="10 18" id="KW-1278">Translocase</keyword>
<dbReference type="GO" id="GO:0008137">
    <property type="term" value="F:NADH dehydrogenase (ubiquinone) activity"/>
    <property type="evidence" value="ECO:0007669"/>
    <property type="project" value="UniProtKB-EC"/>
</dbReference>
<feature type="transmembrane region" description="Helical" evidence="18">
    <location>
        <begin position="239"/>
        <end position="261"/>
    </location>
</feature>
<evidence type="ECO:0000259" key="19">
    <source>
        <dbReference type="Pfam" id="PF00361"/>
    </source>
</evidence>
<comment type="similarity">
    <text evidence="3 18">Belongs to the complex I subunit 2 family.</text>
</comment>
<keyword evidence="12 18" id="KW-1133">Transmembrane helix</keyword>
<evidence type="ECO:0000256" key="11">
    <source>
        <dbReference type="ARBA" id="ARBA00022982"/>
    </source>
</evidence>
<evidence type="ECO:0000256" key="3">
    <source>
        <dbReference type="ARBA" id="ARBA00007012"/>
    </source>
</evidence>
<evidence type="ECO:0000256" key="2">
    <source>
        <dbReference type="ARBA" id="ARBA00004448"/>
    </source>
</evidence>
<keyword evidence="9 18" id="KW-0999">Mitochondrion inner membrane</keyword>
<comment type="function">
    <text evidence="18">Core subunit of the mitochondrial membrane respiratory chain NADH dehydrogenase (Complex I) which catalyzes electron transfer from NADH through the respiratory chain, using ubiquinone as an electron acceptor. Essential for the catalytic activity and assembly of complex I.</text>
</comment>
<feature type="transmembrane region" description="Helical" evidence="18">
    <location>
        <begin position="28"/>
        <end position="46"/>
    </location>
</feature>
<reference evidence="20" key="1">
    <citation type="journal article" date="2009" name="Genome Biol. Evol.">
        <title>Evolution of the mitochondrial genomes of gall midges (Diptera: Cecidomyiidae): rearrangement and severe truncation of tRNA genes.</title>
        <authorList>
            <person name="Beckenbach A.T."/>
            <person name="Joy J.B."/>
        </authorList>
    </citation>
    <scope>NUCLEOTIDE SEQUENCE</scope>
</reference>
<evidence type="ECO:0000256" key="8">
    <source>
        <dbReference type="ARBA" id="ARBA00022692"/>
    </source>
</evidence>
<evidence type="ECO:0000256" key="1">
    <source>
        <dbReference type="ARBA" id="ARBA00003257"/>
    </source>
</evidence>
<feature type="transmembrane region" description="Helical" evidence="18">
    <location>
        <begin position="321"/>
        <end position="343"/>
    </location>
</feature>
<dbReference type="InterPro" id="IPR050175">
    <property type="entry name" value="Complex_I_Subunit_2"/>
</dbReference>
<evidence type="ECO:0000256" key="10">
    <source>
        <dbReference type="ARBA" id="ARBA00022967"/>
    </source>
</evidence>
<proteinExistence type="inferred from homology"/>
<keyword evidence="7 18" id="KW-0679">Respiratory chain</keyword>
<evidence type="ECO:0000256" key="4">
    <source>
        <dbReference type="ARBA" id="ARBA00012944"/>
    </source>
</evidence>
<evidence type="ECO:0000256" key="7">
    <source>
        <dbReference type="ARBA" id="ARBA00022660"/>
    </source>
</evidence>
<keyword evidence="6" id="KW-0813">Transport</keyword>
<feature type="transmembrane region" description="Helical" evidence="18">
    <location>
        <begin position="99"/>
        <end position="117"/>
    </location>
</feature>
<keyword evidence="8 18" id="KW-0812">Transmembrane</keyword>
<sequence>MFKNLSKILFLFMVWLGTFMVISANSWLTLWMGLEINLLAFIPILVSSSNLNNTEAALNYFLIQAFASTILLFSMILLIMYNNNMFMNLFYLYDMPMKLMMLALMMKLGAAPFHFWFPNVMENINWMNSMLLMTWQKIGPMIILSYFIKLNVTFIIFILLSTFIGAFGGLNQISLRKLMAFSSINHLGWMFIAIMYNENIWIMYFIIYSFLNFCLIYLFKIFQIFYLNQLYSIFIEHPLLKFTLLISILSLGGLPPFLGFLPKWLIIQLLSHMNLNLINLFIISMSLITLFYYLKISFSAFMMNYNELIFFYKNFFFNKNLLILMSINFFSFMSFFFMIDLMYL</sequence>
<evidence type="ECO:0000256" key="15">
    <source>
        <dbReference type="ARBA" id="ARBA00023128"/>
    </source>
</evidence>
<evidence type="ECO:0000256" key="16">
    <source>
        <dbReference type="ARBA" id="ARBA00023136"/>
    </source>
</evidence>
<evidence type="ECO:0000256" key="5">
    <source>
        <dbReference type="ARBA" id="ARBA00021008"/>
    </source>
</evidence>
<feature type="transmembrane region" description="Helical" evidence="18">
    <location>
        <begin position="5"/>
        <end position="22"/>
    </location>
</feature>
<dbReference type="GO" id="GO:0006120">
    <property type="term" value="P:mitochondrial electron transport, NADH to ubiquinone"/>
    <property type="evidence" value="ECO:0007669"/>
    <property type="project" value="InterPro"/>
</dbReference>
<feature type="transmembrane region" description="Helical" evidence="18">
    <location>
        <begin position="58"/>
        <end position="79"/>
    </location>
</feature>
<evidence type="ECO:0000256" key="9">
    <source>
        <dbReference type="ARBA" id="ARBA00022792"/>
    </source>
</evidence>
<keyword evidence="11 18" id="KW-0249">Electron transport</keyword>
<dbReference type="Pfam" id="PF00361">
    <property type="entry name" value="Proton_antipo_M"/>
    <property type="match status" value="1"/>
</dbReference>
<evidence type="ECO:0000313" key="20">
    <source>
        <dbReference type="EMBL" id="ACT80191.1"/>
    </source>
</evidence>
<dbReference type="GO" id="GO:0005743">
    <property type="term" value="C:mitochondrial inner membrane"/>
    <property type="evidence" value="ECO:0007669"/>
    <property type="project" value="UniProtKB-SubCell"/>
</dbReference>
<dbReference type="PRINTS" id="PR01436">
    <property type="entry name" value="NADHDHGNASE2"/>
</dbReference>
<dbReference type="InterPro" id="IPR001750">
    <property type="entry name" value="ND/Mrp_TM"/>
</dbReference>
<comment type="function">
    <text evidence="1">Core subunit of the mitochondrial membrane respiratory chain NADH dehydrogenase (Complex I) that is believed to belong to the minimal assembly required for catalysis. Complex I functions in the transfer of electrons from NADH to the respiratory chain. The immediate electron acceptor for the enzyme is believed to be ubiquinone.</text>
</comment>
<keyword evidence="15 18" id="KW-0496">Mitochondrion</keyword>
<evidence type="ECO:0000256" key="6">
    <source>
        <dbReference type="ARBA" id="ARBA00022448"/>
    </source>
</evidence>
<dbReference type="AlphaFoldDB" id="C7FIM9"/>
<feature type="transmembrane region" description="Helical" evidence="18">
    <location>
        <begin position="273"/>
        <end position="294"/>
    </location>
</feature>
<gene>
    <name evidence="20" type="primary">nad2</name>
</gene>
<dbReference type="EC" id="7.1.1.2" evidence="4 18"/>
<evidence type="ECO:0000256" key="18">
    <source>
        <dbReference type="RuleBase" id="RU003403"/>
    </source>
</evidence>
<dbReference type="InterPro" id="IPR003917">
    <property type="entry name" value="NADH_UbQ_OxRdtase_chain2"/>
</dbReference>
<geneLocation type="mitochondrion" evidence="20"/>
<evidence type="ECO:0000256" key="14">
    <source>
        <dbReference type="ARBA" id="ARBA00023075"/>
    </source>
</evidence>
<comment type="catalytic activity">
    <reaction evidence="17 18">
        <text>a ubiquinone + NADH + 5 H(+)(in) = a ubiquinol + NAD(+) + 4 H(+)(out)</text>
        <dbReference type="Rhea" id="RHEA:29091"/>
        <dbReference type="Rhea" id="RHEA-COMP:9565"/>
        <dbReference type="Rhea" id="RHEA-COMP:9566"/>
        <dbReference type="ChEBI" id="CHEBI:15378"/>
        <dbReference type="ChEBI" id="CHEBI:16389"/>
        <dbReference type="ChEBI" id="CHEBI:17976"/>
        <dbReference type="ChEBI" id="CHEBI:57540"/>
        <dbReference type="ChEBI" id="CHEBI:57945"/>
        <dbReference type="EC" id="7.1.1.2"/>
    </reaction>
</comment>
<name>C7FIM9_9DIPT</name>
<feature type="transmembrane region" description="Helical" evidence="18">
    <location>
        <begin position="202"/>
        <end position="227"/>
    </location>
</feature>
<evidence type="ECO:0000256" key="17">
    <source>
        <dbReference type="ARBA" id="ARBA00049551"/>
    </source>
</evidence>
<keyword evidence="14 18" id="KW-0830">Ubiquinone</keyword>
<protein>
    <recommendedName>
        <fullName evidence="5 18">NADH-ubiquinone oxidoreductase chain 2</fullName>
        <ecNumber evidence="4 18">7.1.1.2</ecNumber>
    </recommendedName>
</protein>
<evidence type="ECO:0000256" key="13">
    <source>
        <dbReference type="ARBA" id="ARBA00023027"/>
    </source>
</evidence>
<keyword evidence="13 18" id="KW-0520">NAD</keyword>
<evidence type="ECO:0000256" key="12">
    <source>
        <dbReference type="ARBA" id="ARBA00022989"/>
    </source>
</evidence>
<dbReference type="PANTHER" id="PTHR46552">
    <property type="entry name" value="NADH-UBIQUINONE OXIDOREDUCTASE CHAIN 2"/>
    <property type="match status" value="1"/>
</dbReference>
<organism evidence="20">
    <name type="scientific">Bradysia amoena</name>
    <dbReference type="NCBI Taxonomy" id="560708"/>
    <lineage>
        <taxon>Eukaryota</taxon>
        <taxon>Metazoa</taxon>
        <taxon>Ecdysozoa</taxon>
        <taxon>Arthropoda</taxon>
        <taxon>Hexapoda</taxon>
        <taxon>Insecta</taxon>
        <taxon>Pterygota</taxon>
        <taxon>Neoptera</taxon>
        <taxon>Endopterygota</taxon>
        <taxon>Diptera</taxon>
        <taxon>Nematocera</taxon>
        <taxon>Sciaroidea</taxon>
        <taxon>Sciaridae</taxon>
        <taxon>Bradysia</taxon>
    </lineage>
</organism>
<dbReference type="EMBL" id="GQ387651">
    <property type="protein sequence ID" value="ACT80191.1"/>
    <property type="molecule type" value="Genomic_DNA"/>
</dbReference>
<comment type="subcellular location">
    <subcellularLocation>
        <location evidence="2 18">Mitochondrion inner membrane</location>
        <topology evidence="2 18">Multi-pass membrane protein</topology>
    </subcellularLocation>
</comment>
<dbReference type="PANTHER" id="PTHR46552:SF1">
    <property type="entry name" value="NADH-UBIQUINONE OXIDOREDUCTASE CHAIN 2"/>
    <property type="match status" value="1"/>
</dbReference>
<accession>C7FIM9</accession>